<keyword evidence="1" id="KW-0472">Membrane</keyword>
<protein>
    <recommendedName>
        <fullName evidence="4">DUF445 family protein</fullName>
    </recommendedName>
</protein>
<dbReference type="AlphaFoldDB" id="A0A9E2SC05"/>
<keyword evidence="1" id="KW-1133">Transmembrane helix</keyword>
<evidence type="ECO:0000256" key="1">
    <source>
        <dbReference type="SAM" id="Phobius"/>
    </source>
</evidence>
<accession>A0A9E2SC05</accession>
<evidence type="ECO:0000313" key="2">
    <source>
        <dbReference type="EMBL" id="MBV4360293.1"/>
    </source>
</evidence>
<keyword evidence="3" id="KW-1185">Reference proteome</keyword>
<gene>
    <name evidence="2" type="ORF">KTO63_24215</name>
</gene>
<feature type="transmembrane region" description="Helical" evidence="1">
    <location>
        <begin position="163"/>
        <end position="186"/>
    </location>
</feature>
<evidence type="ECO:0000313" key="3">
    <source>
        <dbReference type="Proteomes" id="UP000812270"/>
    </source>
</evidence>
<reference evidence="2" key="1">
    <citation type="submission" date="2021-06" db="EMBL/GenBank/DDBJ databases">
        <authorList>
            <person name="Huq M.A."/>
        </authorList>
    </citation>
    <scope>NUCLEOTIDE SEQUENCE</scope>
    <source>
        <strain evidence="2">MAH-26</strain>
    </source>
</reference>
<organism evidence="2 3">
    <name type="scientific">Pinibacter aurantiacus</name>
    <dbReference type="NCBI Taxonomy" id="2851599"/>
    <lineage>
        <taxon>Bacteria</taxon>
        <taxon>Pseudomonadati</taxon>
        <taxon>Bacteroidota</taxon>
        <taxon>Chitinophagia</taxon>
        <taxon>Chitinophagales</taxon>
        <taxon>Chitinophagaceae</taxon>
        <taxon>Pinibacter</taxon>
    </lineage>
</organism>
<dbReference type="Proteomes" id="UP000812270">
    <property type="component" value="Unassembled WGS sequence"/>
</dbReference>
<keyword evidence="1" id="KW-0812">Transmembrane</keyword>
<dbReference type="EMBL" id="JAHSPG010000018">
    <property type="protein sequence ID" value="MBV4360293.1"/>
    <property type="molecule type" value="Genomic_DNA"/>
</dbReference>
<proteinExistence type="predicted"/>
<evidence type="ECO:0008006" key="4">
    <source>
        <dbReference type="Google" id="ProtNLM"/>
    </source>
</evidence>
<feature type="transmembrane region" description="Helical" evidence="1">
    <location>
        <begin position="6"/>
        <end position="28"/>
    </location>
</feature>
<comment type="caution">
    <text evidence="2">The sequence shown here is derived from an EMBL/GenBank/DDBJ whole genome shotgun (WGS) entry which is preliminary data.</text>
</comment>
<dbReference type="RefSeq" id="WP_217794558.1">
    <property type="nucleotide sequence ID" value="NZ_JAHSPG010000018.1"/>
</dbReference>
<name>A0A9E2SC05_9BACT</name>
<sequence>MNPALLIVPVVAAFIGWICNKIALQVFINRFSSKSNISTLAASIPVNEIFSFDEISQKITDPANLQKIMPVIDEHIDHFLKVKLKQSMPVVGMFIGEKTIAQLKQVFLDELQSLFPQIMQNYAKELQNDFDLKKIIAYKLQSVPEEKIQTVIKQAFAKQFSSIEIAGALIGFIIGSISVVSTYFIVK</sequence>